<organism evidence="1 2">
    <name type="scientific">Trichonephila clavata</name>
    <name type="common">Joro spider</name>
    <name type="synonym">Nephila clavata</name>
    <dbReference type="NCBI Taxonomy" id="2740835"/>
    <lineage>
        <taxon>Eukaryota</taxon>
        <taxon>Metazoa</taxon>
        <taxon>Ecdysozoa</taxon>
        <taxon>Arthropoda</taxon>
        <taxon>Chelicerata</taxon>
        <taxon>Arachnida</taxon>
        <taxon>Araneae</taxon>
        <taxon>Araneomorphae</taxon>
        <taxon>Entelegynae</taxon>
        <taxon>Araneoidea</taxon>
        <taxon>Nephilidae</taxon>
        <taxon>Trichonephila</taxon>
    </lineage>
</organism>
<protein>
    <submittedName>
        <fullName evidence="1">Retrovirus-related Pol polyprotein from type-1 retrotransposable element R2</fullName>
    </submittedName>
</protein>
<dbReference type="Proteomes" id="UP000887116">
    <property type="component" value="Unassembled WGS sequence"/>
</dbReference>
<dbReference type="OrthoDB" id="10445970at2759"/>
<reference evidence="1" key="1">
    <citation type="submission" date="2020-07" db="EMBL/GenBank/DDBJ databases">
        <title>Multicomponent nature underlies the extraordinary mechanical properties of spider dragline silk.</title>
        <authorList>
            <person name="Kono N."/>
            <person name="Nakamura H."/>
            <person name="Mori M."/>
            <person name="Yoshida Y."/>
            <person name="Ohtoshi R."/>
            <person name="Malay A.D."/>
            <person name="Moran D.A.P."/>
            <person name="Tomita M."/>
            <person name="Numata K."/>
            <person name="Arakawa K."/>
        </authorList>
    </citation>
    <scope>NUCLEOTIDE SEQUENCE</scope>
</reference>
<sequence>MADSADDLQEMLQTTDEELRALCMHLNPNKCSTLHLSAKTPVQAIPTVFKIQDIGVTALSNGESATYLDKPVGKLGGCGIPSAAEDSDFYLVDSAFKLLTSKDEEVALQALGQLTRTVRHRVRRQPTDGDMASYMSGCMDDEFSESTNKLRNTWTLARQASRRAQVTWTFTEGLPSLTIADDCLTATKRRGVMKALHDNFQLQESTKLLESPSQGKAMDCVALSPASTHFLLHGKFTRFADWKFIHKARLNHVALNGSKHWLSKERRA</sequence>
<accession>A0A8X6L3L0</accession>
<gene>
    <name evidence="1" type="primary">PO21_53</name>
    <name evidence="1" type="ORF">TNCT_256211</name>
</gene>
<dbReference type="EMBL" id="BMAO01014686">
    <property type="protein sequence ID" value="GFQ96470.1"/>
    <property type="molecule type" value="Genomic_DNA"/>
</dbReference>
<name>A0A8X6L3L0_TRICU</name>
<evidence type="ECO:0000313" key="2">
    <source>
        <dbReference type="Proteomes" id="UP000887116"/>
    </source>
</evidence>
<proteinExistence type="predicted"/>
<evidence type="ECO:0000313" key="1">
    <source>
        <dbReference type="EMBL" id="GFQ96470.1"/>
    </source>
</evidence>
<keyword evidence="2" id="KW-1185">Reference proteome</keyword>
<comment type="caution">
    <text evidence="1">The sequence shown here is derived from an EMBL/GenBank/DDBJ whole genome shotgun (WGS) entry which is preliminary data.</text>
</comment>
<dbReference type="AlphaFoldDB" id="A0A8X6L3L0"/>